<dbReference type="SUPFAM" id="SSF48452">
    <property type="entry name" value="TPR-like"/>
    <property type="match status" value="1"/>
</dbReference>
<dbReference type="InterPro" id="IPR011042">
    <property type="entry name" value="6-blade_b-propeller_TolB-like"/>
</dbReference>
<organism evidence="5">
    <name type="scientific">uncultured bacterium Contigcl_1764b</name>
    <dbReference type="NCBI Taxonomy" id="1393658"/>
    <lineage>
        <taxon>Bacteria</taxon>
        <taxon>environmental samples</taxon>
    </lineage>
</organism>
<feature type="chain" id="PRO_5004788952" evidence="4">
    <location>
        <begin position="22"/>
        <end position="511"/>
    </location>
</feature>
<name>W0FSK7_9BACT</name>
<proteinExistence type="predicted"/>
<keyword evidence="1" id="KW-0677">Repeat</keyword>
<evidence type="ECO:0000256" key="4">
    <source>
        <dbReference type="SAM" id="SignalP"/>
    </source>
</evidence>
<feature type="repeat" description="NHL" evidence="2">
    <location>
        <begin position="122"/>
        <end position="156"/>
    </location>
</feature>
<reference evidence="5" key="1">
    <citation type="journal article" date="2013" name="PLoS ONE">
        <title>Metagenomic insights into the carbohydrate-active enzymes carried by the microorganisms adhering to solid digesta in the rumen of cows.</title>
        <authorList>
            <person name="Wang L."/>
            <person name="Hatem A."/>
            <person name="Catalyurek U.V."/>
            <person name="Morrison M."/>
            <person name="Yu Z."/>
        </authorList>
    </citation>
    <scope>NUCLEOTIDE SEQUENCE</scope>
</reference>
<feature type="transmembrane region" description="Helical" evidence="3">
    <location>
        <begin position="474"/>
        <end position="494"/>
    </location>
</feature>
<keyword evidence="3" id="KW-0472">Membrane</keyword>
<sequence>MKKAISLLLILMLLLPAAVLADDSYSMKDDGFSTSYTYNYDYWSDVQASPDAYRVSAVIDSITIGLENLGGIRLNKPQSMYARDRSLYVVDSGNNRIVELRFDGRNYRFVRVISEIAGCENGPSTFNAPSDVFVDTEGNIYVADYNNMRVVMMDKDLNWLKEFTKPSDSTFDQSLDFLPSKIAVDVAGRLYVLVTNVNKGFAKYESDTTFTGFIGANAVSVNMAEYIWKRYFQTKEQRAASESFVPTEYENLYMDDEGFIYATNTVFSEYDLKFDNAKPIRRLNSLGGDILIKNDRYPPIGDQFWIEQSVQNGPTKFTDITVLENDIYVAVDRTRGRLFGYDSQGVMLWAFGTKGNVAGAFTRAVSLDHIGRDLLVLDQVENSITVFTPTEYGTKIYEAIDTYVKGEYDQSADLWREVMKLNANYPLAFRGIARAILRDDDFEGAMYYYKLAHDRESYGRVFKLYRKQWIEKNIWWVFLILAVLVIVPLFLGRIKRTKWEVIMHEQSKVRR</sequence>
<dbReference type="PANTHER" id="PTHR24104:SF25">
    <property type="entry name" value="PROTEIN LIN-41"/>
    <property type="match status" value="1"/>
</dbReference>
<dbReference type="AlphaFoldDB" id="W0FSK7"/>
<evidence type="ECO:0000256" key="1">
    <source>
        <dbReference type="ARBA" id="ARBA00022737"/>
    </source>
</evidence>
<keyword evidence="3" id="KW-1133">Transmembrane helix</keyword>
<dbReference type="EMBL" id="KC246866">
    <property type="protein sequence ID" value="AHF26075.1"/>
    <property type="molecule type" value="Genomic_DNA"/>
</dbReference>
<protein>
    <submittedName>
        <fullName evidence="5">NHL repeat-containing protein</fullName>
    </submittedName>
</protein>
<evidence type="ECO:0000256" key="2">
    <source>
        <dbReference type="PROSITE-ProRule" id="PRU00504"/>
    </source>
</evidence>
<dbReference type="Pfam" id="PF01436">
    <property type="entry name" value="NHL"/>
    <property type="match status" value="1"/>
</dbReference>
<dbReference type="PROSITE" id="PS51125">
    <property type="entry name" value="NHL"/>
    <property type="match status" value="1"/>
</dbReference>
<dbReference type="InterPro" id="IPR011990">
    <property type="entry name" value="TPR-like_helical_dom_sf"/>
</dbReference>
<keyword evidence="3" id="KW-0812">Transmembrane</keyword>
<accession>W0FSK7</accession>
<dbReference type="GO" id="GO:0008270">
    <property type="term" value="F:zinc ion binding"/>
    <property type="evidence" value="ECO:0007669"/>
    <property type="project" value="UniProtKB-KW"/>
</dbReference>
<dbReference type="CDD" id="cd05819">
    <property type="entry name" value="NHL"/>
    <property type="match status" value="1"/>
</dbReference>
<dbReference type="InterPro" id="IPR050952">
    <property type="entry name" value="TRIM-NHL_E3_ligases"/>
</dbReference>
<evidence type="ECO:0000256" key="3">
    <source>
        <dbReference type="SAM" id="Phobius"/>
    </source>
</evidence>
<evidence type="ECO:0000313" key="5">
    <source>
        <dbReference type="EMBL" id="AHF26075.1"/>
    </source>
</evidence>
<feature type="signal peptide" evidence="4">
    <location>
        <begin position="1"/>
        <end position="21"/>
    </location>
</feature>
<dbReference type="Gene3D" id="2.120.10.30">
    <property type="entry name" value="TolB, C-terminal domain"/>
    <property type="match status" value="1"/>
</dbReference>
<dbReference type="SUPFAM" id="SSF101898">
    <property type="entry name" value="NHL repeat"/>
    <property type="match status" value="1"/>
</dbReference>
<dbReference type="PANTHER" id="PTHR24104">
    <property type="entry name" value="E3 UBIQUITIN-PROTEIN LIGASE NHLRC1-RELATED"/>
    <property type="match status" value="1"/>
</dbReference>
<dbReference type="InterPro" id="IPR001258">
    <property type="entry name" value="NHL_repeat"/>
</dbReference>
<keyword evidence="4" id="KW-0732">Signal</keyword>